<keyword evidence="2" id="KW-1185">Reference proteome</keyword>
<dbReference type="AlphaFoldDB" id="A0AAD6XYQ7"/>
<feature type="non-terminal residue" evidence="1">
    <location>
        <position position="133"/>
    </location>
</feature>
<accession>A0AAD6XYQ7</accession>
<dbReference type="Proteomes" id="UP001219525">
    <property type="component" value="Unassembled WGS sequence"/>
</dbReference>
<evidence type="ECO:0000313" key="2">
    <source>
        <dbReference type="Proteomes" id="UP001219525"/>
    </source>
</evidence>
<organism evidence="1 2">
    <name type="scientific">Mycena pura</name>
    <dbReference type="NCBI Taxonomy" id="153505"/>
    <lineage>
        <taxon>Eukaryota</taxon>
        <taxon>Fungi</taxon>
        <taxon>Dikarya</taxon>
        <taxon>Basidiomycota</taxon>
        <taxon>Agaricomycotina</taxon>
        <taxon>Agaricomycetes</taxon>
        <taxon>Agaricomycetidae</taxon>
        <taxon>Agaricales</taxon>
        <taxon>Marasmiineae</taxon>
        <taxon>Mycenaceae</taxon>
        <taxon>Mycena</taxon>
    </lineage>
</organism>
<comment type="caution">
    <text evidence="1">The sequence shown here is derived from an EMBL/GenBank/DDBJ whole genome shotgun (WGS) entry which is preliminary data.</text>
</comment>
<dbReference type="EMBL" id="JARJCW010000203">
    <property type="protein sequence ID" value="KAJ7186339.1"/>
    <property type="molecule type" value="Genomic_DNA"/>
</dbReference>
<evidence type="ECO:0000313" key="1">
    <source>
        <dbReference type="EMBL" id="KAJ7186339.1"/>
    </source>
</evidence>
<proteinExistence type="predicted"/>
<feature type="non-terminal residue" evidence="1">
    <location>
        <position position="1"/>
    </location>
</feature>
<reference evidence="1" key="1">
    <citation type="submission" date="2023-03" db="EMBL/GenBank/DDBJ databases">
        <title>Massive genome expansion in bonnet fungi (Mycena s.s.) driven by repeated elements and novel gene families across ecological guilds.</title>
        <authorList>
            <consortium name="Lawrence Berkeley National Laboratory"/>
            <person name="Harder C.B."/>
            <person name="Miyauchi S."/>
            <person name="Viragh M."/>
            <person name="Kuo A."/>
            <person name="Thoen E."/>
            <person name="Andreopoulos B."/>
            <person name="Lu D."/>
            <person name="Skrede I."/>
            <person name="Drula E."/>
            <person name="Henrissat B."/>
            <person name="Morin E."/>
            <person name="Kohler A."/>
            <person name="Barry K."/>
            <person name="LaButti K."/>
            <person name="Morin E."/>
            <person name="Salamov A."/>
            <person name="Lipzen A."/>
            <person name="Mereny Z."/>
            <person name="Hegedus B."/>
            <person name="Baldrian P."/>
            <person name="Stursova M."/>
            <person name="Weitz H."/>
            <person name="Taylor A."/>
            <person name="Grigoriev I.V."/>
            <person name="Nagy L.G."/>
            <person name="Martin F."/>
            <person name="Kauserud H."/>
        </authorList>
    </citation>
    <scope>NUCLEOTIDE SEQUENCE</scope>
    <source>
        <strain evidence="1">9144</strain>
    </source>
</reference>
<protein>
    <submittedName>
        <fullName evidence="1">Uncharacterized protein</fullName>
    </submittedName>
</protein>
<gene>
    <name evidence="1" type="ORF">GGX14DRAFT_309528</name>
</gene>
<dbReference type="InterPro" id="IPR041078">
    <property type="entry name" value="Plavaka"/>
</dbReference>
<dbReference type="Pfam" id="PF18759">
    <property type="entry name" value="Plavaka"/>
    <property type="match status" value="1"/>
</dbReference>
<name>A0AAD6XYQ7_9AGAR</name>
<sequence>TVFESIRAEQTARGVSQFSPFRDEDDWDLAHWLAKNVNQGAADEYLKLNITRQRTKPSYHNNYAFLKKVDQLETGPGWKCERITVEGDCLDEEGEVMTEELDLWKRDPVECVQELIGNPAFKDHIAYVPERVY</sequence>